<dbReference type="InterPro" id="IPR036152">
    <property type="entry name" value="Asp/glu_Ase-like_sf"/>
</dbReference>
<dbReference type="InterPro" id="IPR027473">
    <property type="entry name" value="L-asparaginase_C"/>
</dbReference>
<proteinExistence type="predicted"/>
<evidence type="ECO:0000259" key="3">
    <source>
        <dbReference type="Pfam" id="PF17763"/>
    </source>
</evidence>
<dbReference type="InterPro" id="IPR006034">
    <property type="entry name" value="Asparaginase/glutaminase-like"/>
</dbReference>
<accession>A0A1F6MQC5</accession>
<gene>
    <name evidence="4" type="ORF">A3C90_02955</name>
</gene>
<comment type="caution">
    <text evidence="4">The sequence shown here is derived from an EMBL/GenBank/DDBJ whole genome shotgun (WGS) entry which is preliminary data.</text>
</comment>
<dbReference type="SMART" id="SM00870">
    <property type="entry name" value="Asparaginase"/>
    <property type="match status" value="1"/>
</dbReference>
<evidence type="ECO:0008006" key="6">
    <source>
        <dbReference type="Google" id="ProtNLM"/>
    </source>
</evidence>
<dbReference type="STRING" id="1798683.A3C90_02955"/>
<feature type="domain" description="Asparaginase/glutaminase C-terminal" evidence="3">
    <location>
        <begin position="217"/>
        <end position="327"/>
    </location>
</feature>
<dbReference type="GO" id="GO:0004067">
    <property type="term" value="F:asparaginase activity"/>
    <property type="evidence" value="ECO:0007669"/>
    <property type="project" value="UniProtKB-UniRule"/>
</dbReference>
<name>A0A1F6MQC5_9BACT</name>
<feature type="active site" description="O-isoaspartyl threonine intermediate" evidence="1">
    <location>
        <position position="23"/>
    </location>
</feature>
<dbReference type="InterPro" id="IPR027474">
    <property type="entry name" value="L-asparaginase_N"/>
</dbReference>
<dbReference type="CDD" id="cd08963">
    <property type="entry name" value="L-asparaginase_I"/>
    <property type="match status" value="1"/>
</dbReference>
<dbReference type="Pfam" id="PF17763">
    <property type="entry name" value="Asparaginase_C"/>
    <property type="match status" value="1"/>
</dbReference>
<dbReference type="Gene3D" id="3.40.50.1170">
    <property type="entry name" value="L-asparaginase, N-terminal domain"/>
    <property type="match status" value="1"/>
</dbReference>
<dbReference type="SFLD" id="SFLDS00057">
    <property type="entry name" value="Glutaminase/Asparaginase"/>
    <property type="match status" value="1"/>
</dbReference>
<dbReference type="PIRSF" id="PIRSF001220">
    <property type="entry name" value="L-ASNase_gatD"/>
    <property type="match status" value="1"/>
</dbReference>
<reference evidence="4 5" key="1">
    <citation type="journal article" date="2016" name="Nat. Commun.">
        <title>Thousands of microbial genomes shed light on interconnected biogeochemical processes in an aquifer system.</title>
        <authorList>
            <person name="Anantharaman K."/>
            <person name="Brown C.T."/>
            <person name="Hug L.A."/>
            <person name="Sharon I."/>
            <person name="Castelle C.J."/>
            <person name="Probst A.J."/>
            <person name="Thomas B.C."/>
            <person name="Singh A."/>
            <person name="Wilkins M.J."/>
            <person name="Karaoz U."/>
            <person name="Brodie E.L."/>
            <person name="Williams K.H."/>
            <person name="Hubbard S.S."/>
            <person name="Banfield J.F."/>
        </authorList>
    </citation>
    <scope>NUCLEOTIDE SEQUENCE [LARGE SCALE GENOMIC DNA]</scope>
</reference>
<evidence type="ECO:0000259" key="2">
    <source>
        <dbReference type="Pfam" id="PF00710"/>
    </source>
</evidence>
<dbReference type="InterPro" id="IPR037152">
    <property type="entry name" value="L-asparaginase_N_sf"/>
</dbReference>
<dbReference type="Pfam" id="PF00710">
    <property type="entry name" value="Asparaginase"/>
    <property type="match status" value="1"/>
</dbReference>
<dbReference type="Proteomes" id="UP000177457">
    <property type="component" value="Unassembled WGS sequence"/>
</dbReference>
<evidence type="ECO:0000313" key="4">
    <source>
        <dbReference type="EMBL" id="OGH73720.1"/>
    </source>
</evidence>
<feature type="domain" description="L-asparaginase N-terminal" evidence="2">
    <location>
        <begin position="14"/>
        <end position="193"/>
    </location>
</feature>
<evidence type="ECO:0000256" key="1">
    <source>
        <dbReference type="PIRSR" id="PIRSR001220-1"/>
    </source>
</evidence>
<dbReference type="AlphaFoldDB" id="A0A1F6MQC5"/>
<dbReference type="PROSITE" id="PS51732">
    <property type="entry name" value="ASN_GLN_ASE_3"/>
    <property type="match status" value="1"/>
</dbReference>
<dbReference type="PANTHER" id="PTHR11707">
    <property type="entry name" value="L-ASPARAGINASE"/>
    <property type="match status" value="1"/>
</dbReference>
<dbReference type="PRINTS" id="PR00139">
    <property type="entry name" value="ASNGLNASE"/>
</dbReference>
<dbReference type="Gene3D" id="3.40.50.40">
    <property type="match status" value="1"/>
</dbReference>
<protein>
    <recommendedName>
        <fullName evidence="6">Asparaginase</fullName>
    </recommendedName>
</protein>
<organism evidence="4 5">
    <name type="scientific">Candidatus Magasanikbacteria bacterium RIFCSPHIGHO2_02_FULL_51_14</name>
    <dbReference type="NCBI Taxonomy" id="1798683"/>
    <lineage>
        <taxon>Bacteria</taxon>
        <taxon>Candidatus Magasanikiibacteriota</taxon>
    </lineage>
</organism>
<dbReference type="InterPro" id="IPR040919">
    <property type="entry name" value="Asparaginase_C"/>
</dbReference>
<dbReference type="InterPro" id="IPR041725">
    <property type="entry name" value="L-asparaginase_I"/>
</dbReference>
<evidence type="ECO:0000313" key="5">
    <source>
        <dbReference type="Proteomes" id="UP000177457"/>
    </source>
</evidence>
<dbReference type="PANTHER" id="PTHR11707:SF28">
    <property type="entry name" value="60 KDA LYSOPHOSPHOLIPASE"/>
    <property type="match status" value="1"/>
</dbReference>
<sequence>MKKQHKTPDSAKKKILLLFCGGTISMHKAASGTADVASYGAEQLLQLEPRIGELADITVQYIANIDSTDMTRETWEKMVDTIEKKYSMYDGFLITQGTNTLAYASSALSWALAGIGKPIVLTGAQIPAETLSSDARNNLINAIRLSTMNLGGVFVVFGNKIILGCRAKKVSESELDAFKTFNDTDFGEISIAMVLKKSARKGHTNPFHAKNGFEDDVVCFTLIPGFRAENITSTIDKGIKGIIFRAYGSGDIPQSLIPGLLYAKKKKVPVVVTTQCPGGATVMGLNKAGLLALKTGVIQVFDMSMEAMSTKLMWLLAQGVPYQNIKNKMQENMVGEVNPSRAEIFLNMESSA</sequence>
<dbReference type="SUPFAM" id="SSF53774">
    <property type="entry name" value="Glutaminase/Asparaginase"/>
    <property type="match status" value="1"/>
</dbReference>
<dbReference type="EMBL" id="MFQE01000022">
    <property type="protein sequence ID" value="OGH73720.1"/>
    <property type="molecule type" value="Genomic_DNA"/>
</dbReference>
<dbReference type="PIRSF" id="PIRSF500176">
    <property type="entry name" value="L_ASNase"/>
    <property type="match status" value="1"/>
</dbReference>